<dbReference type="SUPFAM" id="SSF51735">
    <property type="entry name" value="NAD(P)-binding Rossmann-fold domains"/>
    <property type="match status" value="1"/>
</dbReference>
<dbReference type="HOGENOM" id="CLU_076368_1_0_4"/>
<dbReference type="EMBL" id="CR555308">
    <property type="protein sequence ID" value="CAI10696.1"/>
    <property type="molecule type" value="Genomic_DNA"/>
</dbReference>
<dbReference type="InterPro" id="IPR036291">
    <property type="entry name" value="NAD(P)-bd_dom_sf"/>
</dbReference>
<keyword evidence="3" id="KW-0614">Plasmid</keyword>
<feature type="domain" description="Pyrroline-5-carboxylate reductase catalytic N-terminal" evidence="2">
    <location>
        <begin position="21"/>
        <end position="117"/>
    </location>
</feature>
<evidence type="ECO:0000313" key="3">
    <source>
        <dbReference type="EMBL" id="CAI10696.1"/>
    </source>
</evidence>
<evidence type="ECO:0000256" key="1">
    <source>
        <dbReference type="ARBA" id="ARBA00023002"/>
    </source>
</evidence>
<evidence type="ECO:0000259" key="2">
    <source>
        <dbReference type="Pfam" id="PF03807"/>
    </source>
</evidence>
<dbReference type="GO" id="GO:0005886">
    <property type="term" value="C:plasma membrane"/>
    <property type="evidence" value="ECO:0007669"/>
    <property type="project" value="TreeGrafter"/>
</dbReference>
<dbReference type="GO" id="GO:0052851">
    <property type="term" value="F:ferric-chelate reductase (NADPH) activity"/>
    <property type="evidence" value="ECO:0007669"/>
    <property type="project" value="TreeGrafter"/>
</dbReference>
<dbReference type="InterPro" id="IPR010185">
    <property type="entry name" value="NpdG"/>
</dbReference>
<reference evidence="3 4" key="1">
    <citation type="journal article" date="2005" name="Arch. Microbiol.">
        <title>The genome sequence of an anaerobic aromatic-degrading denitrifying bacterium, strain EbN1.</title>
        <authorList>
            <person name="Rabus R."/>
            <person name="Kube M."/>
            <person name="Heider J."/>
            <person name="Beck A."/>
            <person name="Heitmann K."/>
            <person name="Widdel F."/>
            <person name="Reinhardt R."/>
        </authorList>
    </citation>
    <scope>NUCLEOTIDE SEQUENCE [LARGE SCALE GENOMIC DNA]</scope>
    <source>
        <strain evidence="3 4">EbN1</strain>
        <plasmid evidence="4">Plasmid pAzo2</plasmid>
    </source>
</reference>
<dbReference type="Gene3D" id="3.40.50.720">
    <property type="entry name" value="NAD(P)-binding Rossmann-like Domain"/>
    <property type="match status" value="1"/>
</dbReference>
<dbReference type="PANTHER" id="PTHR14239:SF0">
    <property type="entry name" value="F420-DEPENDENT NADP REDUCTASE"/>
    <property type="match status" value="1"/>
</dbReference>
<protein>
    <submittedName>
        <fullName evidence="3">Oxidoreductase, similar to F420-dependent NADP reductases</fullName>
    </submittedName>
</protein>
<dbReference type="GO" id="GO:0008823">
    <property type="term" value="F:cupric reductase (NADH) activity"/>
    <property type="evidence" value="ECO:0007669"/>
    <property type="project" value="TreeGrafter"/>
</dbReference>
<proteinExistence type="predicted"/>
<dbReference type="NCBIfam" id="TIGR01915">
    <property type="entry name" value="npdG"/>
    <property type="match status" value="1"/>
</dbReference>
<dbReference type="GO" id="GO:0070967">
    <property type="term" value="F:coenzyme F420 binding"/>
    <property type="evidence" value="ECO:0007669"/>
    <property type="project" value="InterPro"/>
</dbReference>
<evidence type="ECO:0000313" key="4">
    <source>
        <dbReference type="Proteomes" id="UP000006552"/>
    </source>
</evidence>
<name>Q5NW68_AROAE</name>
<dbReference type="GO" id="GO:0015677">
    <property type="term" value="P:copper ion import"/>
    <property type="evidence" value="ECO:0007669"/>
    <property type="project" value="TreeGrafter"/>
</dbReference>
<keyword evidence="1" id="KW-0560">Oxidoreductase</keyword>
<keyword evidence="4" id="KW-1185">Reference proteome</keyword>
<organism evidence="3 4">
    <name type="scientific">Aromatoleum aromaticum (strain DSM 19018 / LMG 30748 / EbN1)</name>
    <name type="common">Azoarcus sp. (strain EbN1)</name>
    <dbReference type="NCBI Taxonomy" id="76114"/>
    <lineage>
        <taxon>Bacteria</taxon>
        <taxon>Pseudomonadati</taxon>
        <taxon>Pseudomonadota</taxon>
        <taxon>Betaproteobacteria</taxon>
        <taxon>Rhodocyclales</taxon>
        <taxon>Rhodocyclaceae</taxon>
        <taxon>Aromatoleum</taxon>
    </lineage>
</organism>
<dbReference type="GO" id="GO:0006740">
    <property type="term" value="P:NADPH regeneration"/>
    <property type="evidence" value="ECO:0007669"/>
    <property type="project" value="InterPro"/>
</dbReference>
<sequence>MLVNEGKGQQSMSTKKNLPVIGVLGGTGKEGGGLAFRWAHRGYPVFLGSRSAEKAIEAAAAMNKELGIDRVRGGSNREAAAAAEIAVLSVPYAAQRTTIMEVQDALKGKILVDVTVPLMPPKVNRVQLPDNGSAVEAIQKLLGADVHVVSAFQNVSAHHLKDLSHVTECDVLVCSDDPVASDEVIKLVHAVGLRGWNGGVLANSIVAEGLTSVLIALNQRYKVPSAGIRITGIPDAKVM</sequence>
<dbReference type="Pfam" id="PF03807">
    <property type="entry name" value="F420_oxidored"/>
    <property type="match status" value="1"/>
</dbReference>
<dbReference type="PANTHER" id="PTHR14239">
    <property type="entry name" value="DUDULIN-RELATED"/>
    <property type="match status" value="1"/>
</dbReference>
<dbReference type="InterPro" id="IPR028939">
    <property type="entry name" value="P5C_Rdtase_cat_N"/>
</dbReference>
<dbReference type="AlphaFoldDB" id="Q5NW68"/>
<dbReference type="eggNOG" id="COG2085">
    <property type="taxonomic scope" value="Bacteria"/>
</dbReference>
<geneLocation type="plasmid" evidence="4">
    <name>pAzo2</name>
</geneLocation>
<accession>Q5NW68</accession>
<dbReference type="GO" id="GO:0016651">
    <property type="term" value="F:oxidoreductase activity, acting on NAD(P)H"/>
    <property type="evidence" value="ECO:0007669"/>
    <property type="project" value="InterPro"/>
</dbReference>
<dbReference type="InterPro" id="IPR051267">
    <property type="entry name" value="STEAP_metalloreductase"/>
</dbReference>
<dbReference type="KEGG" id="eba:p2A348"/>
<dbReference type="GO" id="GO:0050661">
    <property type="term" value="F:NADP binding"/>
    <property type="evidence" value="ECO:0007669"/>
    <property type="project" value="InterPro"/>
</dbReference>
<dbReference type="Proteomes" id="UP000006552">
    <property type="component" value="Plasmid 2"/>
</dbReference>
<gene>
    <name evidence="3" type="ORF">p2A348</name>
</gene>